<organism evidence="2 3">
    <name type="scientific">Scheffersomyces stipitis (strain ATCC 58785 / CBS 6054 / NBRC 10063 / NRRL Y-11545)</name>
    <name type="common">Yeast</name>
    <name type="synonym">Pichia stipitis</name>
    <dbReference type="NCBI Taxonomy" id="322104"/>
    <lineage>
        <taxon>Eukaryota</taxon>
        <taxon>Fungi</taxon>
        <taxon>Dikarya</taxon>
        <taxon>Ascomycota</taxon>
        <taxon>Saccharomycotina</taxon>
        <taxon>Pichiomycetes</taxon>
        <taxon>Debaryomycetaceae</taxon>
        <taxon>Scheffersomyces</taxon>
    </lineage>
</organism>
<dbReference type="eggNOG" id="ENOG502QQGR">
    <property type="taxonomic scope" value="Eukaryota"/>
</dbReference>
<dbReference type="RefSeq" id="XP_001383983.2">
    <property type="nucleotide sequence ID" value="XM_001383946.1"/>
</dbReference>
<proteinExistence type="predicted"/>
<dbReference type="InterPro" id="IPR050789">
    <property type="entry name" value="Diverse_Enzym_Activities"/>
</dbReference>
<dbReference type="OMA" id="YLRFCRM"/>
<name>A3LSU3_PICST</name>
<dbReference type="Pfam" id="PF00144">
    <property type="entry name" value="Beta-lactamase"/>
    <property type="match status" value="1"/>
</dbReference>
<evidence type="ECO:0000259" key="1">
    <source>
        <dbReference type="Pfam" id="PF00144"/>
    </source>
</evidence>
<protein>
    <submittedName>
        <fullName evidence="2">1,4-butanediol diacrylate esterase</fullName>
        <ecNumber evidence="2">3.5.2.6</ecNumber>
    </submittedName>
</protein>
<accession>A3LSU3</accession>
<gene>
    <name evidence="2" type="primary">BDE99</name>
    <name evidence="2" type="ORF">PICST_88817</name>
</gene>
<dbReference type="STRING" id="322104.A3LSU3"/>
<dbReference type="InParanoid" id="A3LSU3"/>
<dbReference type="GO" id="GO:0008800">
    <property type="term" value="F:beta-lactamase activity"/>
    <property type="evidence" value="ECO:0007669"/>
    <property type="project" value="UniProtKB-EC"/>
</dbReference>
<evidence type="ECO:0000313" key="2">
    <source>
        <dbReference type="EMBL" id="ABN65954.2"/>
    </source>
</evidence>
<dbReference type="AlphaFoldDB" id="A3LSU3"/>
<reference evidence="2 3" key="1">
    <citation type="journal article" date="2007" name="Nat. Biotechnol.">
        <title>Genome sequence of the lignocellulose-bioconverting and xylose-fermenting yeast Pichia stipitis.</title>
        <authorList>
            <person name="Jeffries T.W."/>
            <person name="Grigoriev I.V."/>
            <person name="Grimwood J."/>
            <person name="Laplaza J.M."/>
            <person name="Aerts A."/>
            <person name="Salamov A."/>
            <person name="Schmutz J."/>
            <person name="Lindquist E."/>
            <person name="Dehal P."/>
            <person name="Shapiro H."/>
            <person name="Jin Y.S."/>
            <person name="Passoth V."/>
            <person name="Richardson P.M."/>
        </authorList>
    </citation>
    <scope>NUCLEOTIDE SEQUENCE [LARGE SCALE GENOMIC DNA]</scope>
    <source>
        <strain evidence="3">ATCC 58785 / CBS 6054 / NBRC 10063 / NRRL Y-11545</strain>
    </source>
</reference>
<dbReference type="EC" id="3.5.2.6" evidence="2"/>
<sequence length="418" mass="46091">MVLSQQQKLRLASNIDATLQKYTVSDDAESQPRVNGLVQGVSDDKGTVYLKGSGYKDIGTGAKLDVDDIFGVYSCTKTITAMGALRLVDEGRLDLDAPVTKYLPEVAEIGVIDYDAVNEETGAYEKFPTAPNSPVTVRQLLLHTSGFAYPFTHYDVLVLATKNKPKEFNPNDPTRAYFTNEKTPLVHEPGSRWIYGYSFDFLGFVIEAVSGKKLGEYLKEAIFDPAGMTSTTFHLTGDKSNVVKLHLRRSTGKLTSSPKGIAHDPILDLGGQGVFTNVSDYLKFLRVWLNYGISPDTGKRILKEETVLNAIKDHLPAEIEMDAFPGLSTFDLEGEDLAREGFTLTGNARVSNRLPTGRPVGSIYWSGFANLYYWIDFENKIAGFQAGQIMPSRDPESVAAFNEFETAVYKSLKGDSKL</sequence>
<dbReference type="SUPFAM" id="SSF56601">
    <property type="entry name" value="beta-lactamase/transpeptidase-like"/>
    <property type="match status" value="1"/>
</dbReference>
<dbReference type="InterPro" id="IPR012338">
    <property type="entry name" value="Beta-lactam/transpept-like"/>
</dbReference>
<dbReference type="HOGENOM" id="CLU_020027_11_1_1"/>
<dbReference type="OrthoDB" id="428260at2759"/>
<dbReference type="MEROPS" id="S12.950"/>
<dbReference type="KEGG" id="pic:PICST_88817"/>
<keyword evidence="3" id="KW-1185">Reference proteome</keyword>
<dbReference type="Proteomes" id="UP000002258">
    <property type="component" value="Chromosome 4"/>
</dbReference>
<feature type="domain" description="Beta-lactamase-related" evidence="1">
    <location>
        <begin position="31"/>
        <end position="384"/>
    </location>
</feature>
<keyword evidence="2" id="KW-0378">Hydrolase</keyword>
<dbReference type="GeneID" id="4838996"/>
<evidence type="ECO:0000313" key="3">
    <source>
        <dbReference type="Proteomes" id="UP000002258"/>
    </source>
</evidence>
<dbReference type="EMBL" id="CP000498">
    <property type="protein sequence ID" value="ABN65954.2"/>
    <property type="molecule type" value="Genomic_DNA"/>
</dbReference>
<dbReference type="PANTHER" id="PTHR43283">
    <property type="entry name" value="BETA-LACTAMASE-RELATED"/>
    <property type="match status" value="1"/>
</dbReference>
<dbReference type="PANTHER" id="PTHR43283:SF3">
    <property type="entry name" value="BETA-LACTAMASE FAMILY PROTEIN (AFU_ORTHOLOGUE AFUA_5G07500)"/>
    <property type="match status" value="1"/>
</dbReference>
<dbReference type="InterPro" id="IPR001466">
    <property type="entry name" value="Beta-lactam-related"/>
</dbReference>
<dbReference type="Gene3D" id="3.40.710.10">
    <property type="entry name" value="DD-peptidase/beta-lactamase superfamily"/>
    <property type="match status" value="1"/>
</dbReference>